<evidence type="ECO:0000256" key="12">
    <source>
        <dbReference type="RuleBase" id="RU362085"/>
    </source>
</evidence>
<evidence type="ECO:0000256" key="10">
    <source>
        <dbReference type="ARBA" id="ARBA00048954"/>
    </source>
</evidence>
<evidence type="ECO:0000256" key="7">
    <source>
        <dbReference type="ARBA" id="ARBA00022840"/>
    </source>
</evidence>
<dbReference type="CDD" id="cd00984">
    <property type="entry name" value="DnaB_C"/>
    <property type="match status" value="1"/>
</dbReference>
<evidence type="ECO:0000256" key="1">
    <source>
        <dbReference type="ARBA" id="ARBA00008428"/>
    </source>
</evidence>
<comment type="function">
    <text evidence="12">The main replicative DNA helicase, it participates in initiation and elongation during chromosome replication. Travels ahead of the DNA replisome, separating dsDNA into templates for DNA synthesis. A processive ATP-dependent 5'-3' DNA helicase it has DNA-dependent ATPase activity.</text>
</comment>
<name>A0A412XPC1_9BACE</name>
<dbReference type="GO" id="GO:0005524">
    <property type="term" value="F:ATP binding"/>
    <property type="evidence" value="ECO:0007669"/>
    <property type="project" value="UniProtKB-UniRule"/>
</dbReference>
<keyword evidence="7 12" id="KW-0067">ATP-binding</keyword>
<comment type="similarity">
    <text evidence="1 12">Belongs to the helicase family. DnaB subfamily.</text>
</comment>
<evidence type="ECO:0000256" key="11">
    <source>
        <dbReference type="NCBIfam" id="TIGR00665"/>
    </source>
</evidence>
<dbReference type="GO" id="GO:0005829">
    <property type="term" value="C:cytosol"/>
    <property type="evidence" value="ECO:0007669"/>
    <property type="project" value="TreeGrafter"/>
</dbReference>
<dbReference type="GO" id="GO:1990077">
    <property type="term" value="C:primosome complex"/>
    <property type="evidence" value="ECO:0007669"/>
    <property type="project" value="UniProtKB-UniRule"/>
</dbReference>
<gene>
    <name evidence="14" type="primary">dnaB</name>
    <name evidence="14" type="ORF">DWW10_25685</name>
</gene>
<keyword evidence="5 12" id="KW-0378">Hydrolase</keyword>
<keyword evidence="8 12" id="KW-0238">DNA-binding</keyword>
<accession>A0A412XPC1</accession>
<dbReference type="InterPro" id="IPR007692">
    <property type="entry name" value="DNA_helicase_DnaB"/>
</dbReference>
<dbReference type="Pfam" id="PF03796">
    <property type="entry name" value="DnaB_C"/>
    <property type="match status" value="1"/>
</dbReference>
<evidence type="ECO:0000256" key="8">
    <source>
        <dbReference type="ARBA" id="ARBA00023125"/>
    </source>
</evidence>
<dbReference type="Gene3D" id="1.10.860.10">
    <property type="entry name" value="DNAb Helicase, Chain A"/>
    <property type="match status" value="1"/>
</dbReference>
<organism evidence="14 15">
    <name type="scientific">Bacteroides intestinalis</name>
    <dbReference type="NCBI Taxonomy" id="329854"/>
    <lineage>
        <taxon>Bacteria</taxon>
        <taxon>Pseudomonadati</taxon>
        <taxon>Bacteroidota</taxon>
        <taxon>Bacteroidia</taxon>
        <taxon>Bacteroidales</taxon>
        <taxon>Bacteroidaceae</taxon>
        <taxon>Bacteroides</taxon>
    </lineage>
</organism>
<dbReference type="PANTHER" id="PTHR30153:SF2">
    <property type="entry name" value="REPLICATIVE DNA HELICASE"/>
    <property type="match status" value="1"/>
</dbReference>
<reference evidence="14 15" key="1">
    <citation type="submission" date="2018-08" db="EMBL/GenBank/DDBJ databases">
        <title>A genome reference for cultivated species of the human gut microbiota.</title>
        <authorList>
            <person name="Zou Y."/>
            <person name="Xue W."/>
            <person name="Luo G."/>
        </authorList>
    </citation>
    <scope>NUCLEOTIDE SEQUENCE [LARGE SCALE GENOMIC DNA]</scope>
    <source>
        <strain evidence="14 15">AF14-32</strain>
    </source>
</reference>
<dbReference type="GO" id="GO:0016887">
    <property type="term" value="F:ATP hydrolysis activity"/>
    <property type="evidence" value="ECO:0007669"/>
    <property type="project" value="RHEA"/>
</dbReference>
<dbReference type="EC" id="5.6.2.3" evidence="11 12"/>
<evidence type="ECO:0000256" key="5">
    <source>
        <dbReference type="ARBA" id="ARBA00022801"/>
    </source>
</evidence>
<protein>
    <recommendedName>
        <fullName evidence="11 12">Replicative DNA helicase</fullName>
        <ecNumber evidence="11 12">5.6.2.3</ecNumber>
    </recommendedName>
</protein>
<dbReference type="PANTHER" id="PTHR30153">
    <property type="entry name" value="REPLICATIVE DNA HELICASE DNAB"/>
    <property type="match status" value="1"/>
</dbReference>
<evidence type="ECO:0000313" key="15">
    <source>
        <dbReference type="Proteomes" id="UP000283850"/>
    </source>
</evidence>
<dbReference type="InterPro" id="IPR016136">
    <property type="entry name" value="DNA_helicase_N/primase_C"/>
</dbReference>
<keyword evidence="3 12" id="KW-0235">DNA replication</keyword>
<dbReference type="PROSITE" id="PS51199">
    <property type="entry name" value="SF4_HELICASE"/>
    <property type="match status" value="1"/>
</dbReference>
<dbReference type="InterPro" id="IPR007693">
    <property type="entry name" value="DNA_helicase_DnaB-like_N"/>
</dbReference>
<evidence type="ECO:0000256" key="3">
    <source>
        <dbReference type="ARBA" id="ARBA00022705"/>
    </source>
</evidence>
<dbReference type="InterPro" id="IPR007694">
    <property type="entry name" value="DNA_helicase_DnaB-like_C"/>
</dbReference>
<evidence type="ECO:0000313" key="14">
    <source>
        <dbReference type="EMBL" id="RGV47015.1"/>
    </source>
</evidence>
<dbReference type="SUPFAM" id="SSF48024">
    <property type="entry name" value="N-terminal domain of DnaB helicase"/>
    <property type="match status" value="1"/>
</dbReference>
<dbReference type="NCBIfam" id="TIGR00665">
    <property type="entry name" value="DnaB"/>
    <property type="match status" value="1"/>
</dbReference>
<keyword evidence="4 12" id="KW-0547">Nucleotide-binding</keyword>
<dbReference type="InterPro" id="IPR036185">
    <property type="entry name" value="DNA_heli_DnaB-like_N_sf"/>
</dbReference>
<feature type="domain" description="SF4 helicase" evidence="13">
    <location>
        <begin position="179"/>
        <end position="452"/>
    </location>
</feature>
<dbReference type="Gene3D" id="3.40.50.300">
    <property type="entry name" value="P-loop containing nucleotide triphosphate hydrolases"/>
    <property type="match status" value="1"/>
</dbReference>
<dbReference type="AlphaFoldDB" id="A0A412XPC1"/>
<evidence type="ECO:0000256" key="4">
    <source>
        <dbReference type="ARBA" id="ARBA00022741"/>
    </source>
</evidence>
<keyword evidence="2 12" id="KW-0639">Primosome</keyword>
<evidence type="ECO:0000259" key="13">
    <source>
        <dbReference type="PROSITE" id="PS51199"/>
    </source>
</evidence>
<dbReference type="Proteomes" id="UP000283850">
    <property type="component" value="Unassembled WGS sequence"/>
</dbReference>
<comment type="catalytic activity">
    <reaction evidence="10 12">
        <text>ATP + H2O = ADP + phosphate + H(+)</text>
        <dbReference type="Rhea" id="RHEA:13065"/>
        <dbReference type="ChEBI" id="CHEBI:15377"/>
        <dbReference type="ChEBI" id="CHEBI:15378"/>
        <dbReference type="ChEBI" id="CHEBI:30616"/>
        <dbReference type="ChEBI" id="CHEBI:43474"/>
        <dbReference type="ChEBI" id="CHEBI:456216"/>
        <dbReference type="EC" id="5.6.2.3"/>
    </reaction>
</comment>
<keyword evidence="9" id="KW-0413">Isomerase</keyword>
<dbReference type="GO" id="GO:0043139">
    <property type="term" value="F:5'-3' DNA helicase activity"/>
    <property type="evidence" value="ECO:0007669"/>
    <property type="project" value="UniProtKB-EC"/>
</dbReference>
<evidence type="ECO:0000256" key="6">
    <source>
        <dbReference type="ARBA" id="ARBA00022806"/>
    </source>
</evidence>
<dbReference type="InterPro" id="IPR027417">
    <property type="entry name" value="P-loop_NTPase"/>
</dbReference>
<dbReference type="EMBL" id="QRZF01000049">
    <property type="protein sequence ID" value="RGV47015.1"/>
    <property type="molecule type" value="Genomic_DNA"/>
</dbReference>
<comment type="caution">
    <text evidence="14">The sequence shown here is derived from an EMBL/GenBank/DDBJ whole genome shotgun (WGS) entry which is preliminary data.</text>
</comment>
<dbReference type="RefSeq" id="WP_118422441.1">
    <property type="nucleotide sequence ID" value="NZ_QRZF01000049.1"/>
</dbReference>
<dbReference type="GO" id="GO:0006269">
    <property type="term" value="P:DNA replication, synthesis of primer"/>
    <property type="evidence" value="ECO:0007669"/>
    <property type="project" value="UniProtKB-UniRule"/>
</dbReference>
<dbReference type="Pfam" id="PF00772">
    <property type="entry name" value="DnaB"/>
    <property type="match status" value="1"/>
</dbReference>
<sequence>MKEKGILNPQDAELEEAVLGACLVESEAISLVADKLRPEIFYNEQNRMIFAVIQAMFRAGKQIDILTVKNELASCGNLEKVGGPYTLVRLASRVASGAHLEYHACILREMYVRREVILGSYKLLAAASDESVDIADVLAGIHDLLDHLEGEMGTADHLRTMSQLMEDTLAQVEARVEGSRNGITGIPTGFTDLDKLTAGWQRGDLDVIAARPAAGKTAFALHLARAAATAGHSVVVFSLEMQGERLGDRWLVAATEDVDASHLRRGQLGTSELRQVREASCQLSQLPIRVEDSPVISMDHVRSVARMLKSKGGCDMVIVDYLQLCDMKSDQNNRNREQEVAQATRKAKLMAKELDVPVLLLSQLNRMSEGRPDCRPLLSDLRESGAIEQDADMVMLLYRPALHGLKTEHKSKYPSDGLGVVIVAKHRNGETGDVYFGHNPSLTKMGDYIPPDEWLMKHAK</sequence>
<keyword evidence="6 12" id="KW-0347">Helicase</keyword>
<dbReference type="SUPFAM" id="SSF52540">
    <property type="entry name" value="P-loop containing nucleoside triphosphate hydrolases"/>
    <property type="match status" value="1"/>
</dbReference>
<dbReference type="GO" id="GO:0003677">
    <property type="term" value="F:DNA binding"/>
    <property type="evidence" value="ECO:0007669"/>
    <property type="project" value="UniProtKB-UniRule"/>
</dbReference>
<proteinExistence type="inferred from homology"/>
<evidence type="ECO:0000256" key="2">
    <source>
        <dbReference type="ARBA" id="ARBA00022515"/>
    </source>
</evidence>
<evidence type="ECO:0000256" key="9">
    <source>
        <dbReference type="ARBA" id="ARBA00023235"/>
    </source>
</evidence>